<dbReference type="AlphaFoldDB" id="A0A2I1P946"/>
<evidence type="ECO:0000259" key="1">
    <source>
        <dbReference type="Pfam" id="PF01936"/>
    </source>
</evidence>
<keyword evidence="3" id="KW-1185">Reference proteome</keyword>
<dbReference type="Gene3D" id="3.40.50.1010">
    <property type="entry name" value="5'-nuclease"/>
    <property type="match status" value="1"/>
</dbReference>
<dbReference type="OrthoDB" id="4772393at2"/>
<gene>
    <name evidence="2" type="ORF">CYJ76_09445</name>
</gene>
<dbReference type="Pfam" id="PF01936">
    <property type="entry name" value="NYN"/>
    <property type="match status" value="1"/>
</dbReference>
<accession>A0A2I1P946</accession>
<reference evidence="2 3" key="1">
    <citation type="submission" date="2017-12" db="EMBL/GenBank/DDBJ databases">
        <title>Phylogenetic diversity of female urinary microbiome.</title>
        <authorList>
            <person name="Thomas-White K."/>
            <person name="Wolfe A.J."/>
        </authorList>
    </citation>
    <scope>NUCLEOTIDE SEQUENCE [LARGE SCALE GENOMIC DNA]</scope>
    <source>
        <strain evidence="2 3">UMB1298</strain>
    </source>
</reference>
<dbReference type="Proteomes" id="UP000234206">
    <property type="component" value="Unassembled WGS sequence"/>
</dbReference>
<proteinExistence type="predicted"/>
<dbReference type="GO" id="GO:0004540">
    <property type="term" value="F:RNA nuclease activity"/>
    <property type="evidence" value="ECO:0007669"/>
    <property type="project" value="InterPro"/>
</dbReference>
<comment type="caution">
    <text evidence="2">The sequence shown here is derived from an EMBL/GenBank/DDBJ whole genome shotgun (WGS) entry which is preliminary data.</text>
</comment>
<dbReference type="EMBL" id="PKIZ01000018">
    <property type="protein sequence ID" value="PKZ41148.1"/>
    <property type="molecule type" value="Genomic_DNA"/>
</dbReference>
<sequence length="190" mass="21748">MNPAAPERTTYLLVDGENIDATLGNCLGRRPQPDERPRWERLLTHMQQAWAQPVQGLFFLAASTEHLPMNFVQALMAIGYKPIPLSGGPDEKVVDIAIQRTLDALAERSDDVVLVSHDGDFLPQMTRLLDDEDRRLGLMGFREYRNAGFVELEEQGMETFDLEYEVHAFNARLPRMRIIPIHEFDPLEFL</sequence>
<organism evidence="2 3">
    <name type="scientific">Kytococcus schroeteri</name>
    <dbReference type="NCBI Taxonomy" id="138300"/>
    <lineage>
        <taxon>Bacteria</taxon>
        <taxon>Bacillati</taxon>
        <taxon>Actinomycetota</taxon>
        <taxon>Actinomycetes</taxon>
        <taxon>Micrococcales</taxon>
        <taxon>Kytococcaceae</taxon>
        <taxon>Kytococcus</taxon>
    </lineage>
</organism>
<evidence type="ECO:0000313" key="2">
    <source>
        <dbReference type="EMBL" id="PKZ41148.1"/>
    </source>
</evidence>
<dbReference type="RefSeq" id="WP_070704200.1">
    <property type="nucleotide sequence ID" value="NZ_JBHLVH010000010.1"/>
</dbReference>
<dbReference type="InterPro" id="IPR021139">
    <property type="entry name" value="NYN"/>
</dbReference>
<protein>
    <submittedName>
        <fullName evidence="2">NYN domain-containing protein</fullName>
    </submittedName>
</protein>
<evidence type="ECO:0000313" key="3">
    <source>
        <dbReference type="Proteomes" id="UP000234206"/>
    </source>
</evidence>
<feature type="domain" description="NYN" evidence="1">
    <location>
        <begin position="10"/>
        <end position="142"/>
    </location>
</feature>
<name>A0A2I1P946_9MICO</name>